<dbReference type="Proteomes" id="UP001500665">
    <property type="component" value="Unassembled WGS sequence"/>
</dbReference>
<comment type="subcellular location">
    <subcellularLocation>
        <location evidence="1">Secreted</location>
    </subcellularLocation>
</comment>
<name>A0ABP4CDD8_9ACTN</name>
<keyword evidence="6" id="KW-1185">Reference proteome</keyword>
<evidence type="ECO:0000256" key="3">
    <source>
        <dbReference type="ARBA" id="ARBA00023180"/>
    </source>
</evidence>
<dbReference type="EMBL" id="BAAAHH010000044">
    <property type="protein sequence ID" value="GAA0966540.1"/>
    <property type="molecule type" value="Genomic_DNA"/>
</dbReference>
<dbReference type="InterPro" id="IPR019791">
    <property type="entry name" value="Haem_peroxidase_animal"/>
</dbReference>
<evidence type="ECO:0000256" key="4">
    <source>
        <dbReference type="SAM" id="MobiDB-lite"/>
    </source>
</evidence>
<keyword evidence="5" id="KW-0560">Oxidoreductase</keyword>
<keyword evidence="5" id="KW-0575">Peroxidase</keyword>
<dbReference type="PANTHER" id="PTHR11475">
    <property type="entry name" value="OXIDASE/PEROXIDASE"/>
    <property type="match status" value="1"/>
</dbReference>
<comment type="caution">
    <text evidence="5">The sequence shown here is derived from an EMBL/GenBank/DDBJ whole genome shotgun (WGS) entry which is preliminary data.</text>
</comment>
<dbReference type="Gene3D" id="1.10.640.10">
    <property type="entry name" value="Haem peroxidase domain superfamily, animal type"/>
    <property type="match status" value="1"/>
</dbReference>
<dbReference type="SUPFAM" id="SSF48113">
    <property type="entry name" value="Heme-dependent peroxidases"/>
    <property type="match status" value="1"/>
</dbReference>
<accession>A0ABP4CDD8</accession>
<organism evidence="5 6">
    <name type="scientific">Actinocorallia libanotica</name>
    <dbReference type="NCBI Taxonomy" id="46162"/>
    <lineage>
        <taxon>Bacteria</taxon>
        <taxon>Bacillati</taxon>
        <taxon>Actinomycetota</taxon>
        <taxon>Actinomycetes</taxon>
        <taxon>Streptosporangiales</taxon>
        <taxon>Thermomonosporaceae</taxon>
        <taxon>Actinocorallia</taxon>
    </lineage>
</organism>
<dbReference type="PANTHER" id="PTHR11475:SF4">
    <property type="entry name" value="CHORION PEROXIDASE"/>
    <property type="match status" value="1"/>
</dbReference>
<evidence type="ECO:0000256" key="1">
    <source>
        <dbReference type="ARBA" id="ARBA00004613"/>
    </source>
</evidence>
<dbReference type="RefSeq" id="WP_344246147.1">
    <property type="nucleotide sequence ID" value="NZ_BAAAHH010000044.1"/>
</dbReference>
<dbReference type="InterPro" id="IPR037120">
    <property type="entry name" value="Haem_peroxidase_sf_animal"/>
</dbReference>
<protein>
    <submittedName>
        <fullName evidence="5">Heme peroxidase family protein</fullName>
    </submittedName>
</protein>
<sequence>MGVSERPGWKGAGAAGRGGPPGRGHAGLPRGLGSVPGSPLHEGRFGRMFRRLPPFTPDEAFIEALVRTMVERSGDPGGDNEAIPAGYTYLGQFVDHDLTFDPQSSLDRQNDPDALVSFRSPRFDLDSLYGRGPDDQPYLYDRRGTGAFLVGGHDGERDLPRNPWETAIIGDPRNDENVFVSQIHLTMMLFHNKVLERLHEFPKAAPRAGETPFDAAQRTVRHHYQWIVVHDFLRRVVGGRTFGSVLRREPLVPGGEPVEKADLRLFRWRNAPFIPVEFSGAAYRFGHSMVRGGYRLNTTVPPLPTFTPEPVGENPLGHFGGFRKLPPQWQVEWPRFFDLGGDPAELQPSRRIDTGIAPPLHALPPEVAPGMSSLIRRNLTRGARLGLPSGQAVAGAMGVRPLTDGELALPEPGPAPLWYYVLREARCLHGGRHLGPVGGRIVAEVLLGLLHTDPSSYPAMEPGWLPFLPSAHEGEFTMSDLIRFTGFGLTPV</sequence>
<reference evidence="6" key="1">
    <citation type="journal article" date="2019" name="Int. J. Syst. Evol. Microbiol.">
        <title>The Global Catalogue of Microorganisms (GCM) 10K type strain sequencing project: providing services to taxonomists for standard genome sequencing and annotation.</title>
        <authorList>
            <consortium name="The Broad Institute Genomics Platform"/>
            <consortium name="The Broad Institute Genome Sequencing Center for Infectious Disease"/>
            <person name="Wu L."/>
            <person name="Ma J."/>
        </authorList>
    </citation>
    <scope>NUCLEOTIDE SEQUENCE [LARGE SCALE GENOMIC DNA]</scope>
    <source>
        <strain evidence="6">JCM 10696</strain>
    </source>
</reference>
<proteinExistence type="predicted"/>
<dbReference type="InterPro" id="IPR010255">
    <property type="entry name" value="Haem_peroxidase_sf"/>
</dbReference>
<feature type="compositionally biased region" description="Gly residues" evidence="4">
    <location>
        <begin position="10"/>
        <end position="25"/>
    </location>
</feature>
<keyword evidence="3" id="KW-0325">Glycoprotein</keyword>
<keyword evidence="2" id="KW-0964">Secreted</keyword>
<dbReference type="CDD" id="cd09819">
    <property type="entry name" value="An_peroxidase_bacterial_1"/>
    <property type="match status" value="1"/>
</dbReference>
<dbReference type="GO" id="GO:0004601">
    <property type="term" value="F:peroxidase activity"/>
    <property type="evidence" value="ECO:0007669"/>
    <property type="project" value="UniProtKB-KW"/>
</dbReference>
<gene>
    <name evidence="5" type="ORF">GCM10009550_69070</name>
</gene>
<dbReference type="Pfam" id="PF03098">
    <property type="entry name" value="An_peroxidase"/>
    <property type="match status" value="1"/>
</dbReference>
<evidence type="ECO:0000313" key="6">
    <source>
        <dbReference type="Proteomes" id="UP001500665"/>
    </source>
</evidence>
<feature type="region of interest" description="Disordered" evidence="4">
    <location>
        <begin position="1"/>
        <end position="39"/>
    </location>
</feature>
<evidence type="ECO:0000256" key="2">
    <source>
        <dbReference type="ARBA" id="ARBA00022525"/>
    </source>
</evidence>
<evidence type="ECO:0000313" key="5">
    <source>
        <dbReference type="EMBL" id="GAA0966540.1"/>
    </source>
</evidence>